<organism evidence="6 7">
    <name type="scientific">Primorskyibacter sedentarius</name>
    <dbReference type="NCBI Taxonomy" id="745311"/>
    <lineage>
        <taxon>Bacteria</taxon>
        <taxon>Pseudomonadati</taxon>
        <taxon>Pseudomonadota</taxon>
        <taxon>Alphaproteobacteria</taxon>
        <taxon>Rhodobacterales</taxon>
        <taxon>Roseobacteraceae</taxon>
        <taxon>Primorskyibacter</taxon>
    </lineage>
</organism>
<dbReference type="InterPro" id="IPR038765">
    <property type="entry name" value="Papain-like_cys_pep_sf"/>
</dbReference>
<evidence type="ECO:0000256" key="1">
    <source>
        <dbReference type="ARBA" id="ARBA00007074"/>
    </source>
</evidence>
<comment type="similarity">
    <text evidence="1">Belongs to the peptidase C40 family.</text>
</comment>
<evidence type="ECO:0000313" key="7">
    <source>
        <dbReference type="Proteomes" id="UP000295696"/>
    </source>
</evidence>
<proteinExistence type="inferred from homology"/>
<evidence type="ECO:0000256" key="3">
    <source>
        <dbReference type="ARBA" id="ARBA00022801"/>
    </source>
</evidence>
<dbReference type="Pfam" id="PF00877">
    <property type="entry name" value="NLPC_P60"/>
    <property type="match status" value="1"/>
</dbReference>
<dbReference type="PROSITE" id="PS51935">
    <property type="entry name" value="NLPC_P60"/>
    <property type="match status" value="1"/>
</dbReference>
<protein>
    <submittedName>
        <fullName evidence="6">Cell wall-associated NlpC family hydrolase</fullName>
    </submittedName>
</protein>
<dbReference type="InterPro" id="IPR041382">
    <property type="entry name" value="SH3_16"/>
</dbReference>
<feature type="domain" description="NlpC/P60" evidence="5">
    <location>
        <begin position="163"/>
        <end position="286"/>
    </location>
</feature>
<dbReference type="GO" id="GO:0006508">
    <property type="term" value="P:proteolysis"/>
    <property type="evidence" value="ECO:0007669"/>
    <property type="project" value="UniProtKB-KW"/>
</dbReference>
<gene>
    <name evidence="6" type="ORF">EDD52_104117</name>
</gene>
<dbReference type="RefSeq" id="WP_132243942.1">
    <property type="nucleotide sequence ID" value="NZ_SLZU01000004.1"/>
</dbReference>
<dbReference type="Proteomes" id="UP000295696">
    <property type="component" value="Unassembled WGS sequence"/>
</dbReference>
<dbReference type="GO" id="GO:0008234">
    <property type="term" value="F:cysteine-type peptidase activity"/>
    <property type="evidence" value="ECO:0007669"/>
    <property type="project" value="UniProtKB-KW"/>
</dbReference>
<keyword evidence="4" id="KW-0788">Thiol protease</keyword>
<dbReference type="PANTHER" id="PTHR47359">
    <property type="entry name" value="PEPTIDOGLYCAN DL-ENDOPEPTIDASE CWLO"/>
    <property type="match status" value="1"/>
</dbReference>
<reference evidence="6 7" key="1">
    <citation type="submission" date="2019-03" db="EMBL/GenBank/DDBJ databases">
        <title>Genomic Encyclopedia of Type Strains, Phase IV (KMG-IV): sequencing the most valuable type-strain genomes for metagenomic binning, comparative biology and taxonomic classification.</title>
        <authorList>
            <person name="Goeker M."/>
        </authorList>
    </citation>
    <scope>NUCLEOTIDE SEQUENCE [LARGE SCALE GENOMIC DNA]</scope>
    <source>
        <strain evidence="6 7">DSM 104836</strain>
    </source>
</reference>
<evidence type="ECO:0000259" key="5">
    <source>
        <dbReference type="PROSITE" id="PS51935"/>
    </source>
</evidence>
<keyword evidence="2" id="KW-0645">Protease</keyword>
<dbReference type="InterPro" id="IPR000064">
    <property type="entry name" value="NLP_P60_dom"/>
</dbReference>
<dbReference type="InterPro" id="IPR051794">
    <property type="entry name" value="PG_Endopeptidase_C40"/>
</dbReference>
<dbReference type="Pfam" id="PF18348">
    <property type="entry name" value="SH3_16"/>
    <property type="match status" value="1"/>
</dbReference>
<evidence type="ECO:0000256" key="2">
    <source>
        <dbReference type="ARBA" id="ARBA00022670"/>
    </source>
</evidence>
<name>A0A4V2UPC0_9RHOB</name>
<keyword evidence="3 6" id="KW-0378">Hydrolase</keyword>
<dbReference type="SUPFAM" id="SSF54001">
    <property type="entry name" value="Cysteine proteinases"/>
    <property type="match status" value="1"/>
</dbReference>
<comment type="caution">
    <text evidence="6">The sequence shown here is derived from an EMBL/GenBank/DDBJ whole genome shotgun (WGS) entry which is preliminary data.</text>
</comment>
<dbReference type="OrthoDB" id="9813368at2"/>
<evidence type="ECO:0000313" key="6">
    <source>
        <dbReference type="EMBL" id="TCS65331.1"/>
    </source>
</evidence>
<dbReference type="PANTHER" id="PTHR47359:SF3">
    <property type="entry name" value="NLP_P60 DOMAIN-CONTAINING PROTEIN-RELATED"/>
    <property type="match status" value="1"/>
</dbReference>
<sequence>MTDRRRHLANGRVAHVSLQGQVSADRFTEGEWRQVSVPRLALLDGPSGARDREVLMGESVLVLEDHQGMAFVTLQRDGHVGYVESAALSAPPWTSTHYVSAARTYAKTTPDFKAYEPVLDLSFGSLLSVTGTSGLWSEIALRALDDPKGTRAFVPTAHLQPIDMLPDDPVAVAELFLGTPYLWGGNSAFGIDCSGLVQMGLLACGIACPGDSDMQAKELGESVTDQSYLRGDLLFWKGHVAWVADAKTVLHANVHHMSVAYEPLDEAIARIEAQGDGPVTRHARLTKEEINV</sequence>
<accession>A0A4V2UPC0</accession>
<dbReference type="AlphaFoldDB" id="A0A4V2UPC0"/>
<keyword evidence="7" id="KW-1185">Reference proteome</keyword>
<evidence type="ECO:0000256" key="4">
    <source>
        <dbReference type="ARBA" id="ARBA00022807"/>
    </source>
</evidence>
<dbReference type="EMBL" id="SLZU01000004">
    <property type="protein sequence ID" value="TCS65331.1"/>
    <property type="molecule type" value="Genomic_DNA"/>
</dbReference>
<dbReference type="Gene3D" id="3.90.1720.10">
    <property type="entry name" value="endopeptidase domain like (from Nostoc punctiforme)"/>
    <property type="match status" value="1"/>
</dbReference>